<evidence type="ECO:0000256" key="1">
    <source>
        <dbReference type="ARBA" id="ARBA00022490"/>
    </source>
</evidence>
<dbReference type="GO" id="GO:0052907">
    <property type="term" value="F:23S rRNA (adenine(1618)-N(6))-methyltransferase activity"/>
    <property type="evidence" value="ECO:0007669"/>
    <property type="project" value="UniProtKB-EC"/>
</dbReference>
<dbReference type="GO" id="GO:0005737">
    <property type="term" value="C:cytoplasm"/>
    <property type="evidence" value="ECO:0007669"/>
    <property type="project" value="UniProtKB-SubCell"/>
</dbReference>
<dbReference type="GO" id="GO:0070475">
    <property type="term" value="P:rRNA base methylation"/>
    <property type="evidence" value="ECO:0007669"/>
    <property type="project" value="TreeGrafter"/>
</dbReference>
<keyword evidence="4 6" id="KW-0808">Transferase</keyword>
<dbReference type="InterPro" id="IPR029063">
    <property type="entry name" value="SAM-dependent_MTases_sf"/>
</dbReference>
<comment type="caution">
    <text evidence="7">The sequence shown here is derived from an EMBL/GenBank/DDBJ whole genome shotgun (WGS) entry which is preliminary data.</text>
</comment>
<dbReference type="EMBL" id="VSKK01000003">
    <property type="protein sequence ID" value="TYB76317.1"/>
    <property type="molecule type" value="Genomic_DNA"/>
</dbReference>
<dbReference type="NCBIfam" id="NF008725">
    <property type="entry name" value="PRK11727.1"/>
    <property type="match status" value="1"/>
</dbReference>
<evidence type="ECO:0000313" key="8">
    <source>
        <dbReference type="Proteomes" id="UP000323720"/>
    </source>
</evidence>
<evidence type="ECO:0000256" key="5">
    <source>
        <dbReference type="ARBA" id="ARBA00022691"/>
    </source>
</evidence>
<evidence type="ECO:0000256" key="2">
    <source>
        <dbReference type="ARBA" id="ARBA00022552"/>
    </source>
</evidence>
<dbReference type="InterPro" id="IPR016909">
    <property type="entry name" value="rRNA_lsu_MeTfrase_F"/>
</dbReference>
<dbReference type="AlphaFoldDB" id="A0A5D0R427"/>
<comment type="function">
    <text evidence="6">Specifically methylates the adenine in position 1618 of 23S rRNA.</text>
</comment>
<dbReference type="Pfam" id="PF05971">
    <property type="entry name" value="Methyltransf_10"/>
    <property type="match status" value="1"/>
</dbReference>
<gene>
    <name evidence="6 7" type="primary">rlmF</name>
    <name evidence="7" type="ORF">ES674_12055</name>
</gene>
<dbReference type="PANTHER" id="PTHR13393">
    <property type="entry name" value="SAM-DEPENDENT METHYLTRANSFERASE"/>
    <property type="match status" value="1"/>
</dbReference>
<dbReference type="Gene3D" id="3.40.50.150">
    <property type="entry name" value="Vaccinia Virus protein VP39"/>
    <property type="match status" value="1"/>
</dbReference>
<evidence type="ECO:0000256" key="4">
    <source>
        <dbReference type="ARBA" id="ARBA00022679"/>
    </source>
</evidence>
<dbReference type="PIRSF" id="PIRSF029038">
    <property type="entry name" value="Mtase_YbiN_prd"/>
    <property type="match status" value="1"/>
</dbReference>
<dbReference type="Proteomes" id="UP000323720">
    <property type="component" value="Unassembled WGS sequence"/>
</dbReference>
<keyword evidence="8" id="KW-1185">Reference proteome</keyword>
<keyword evidence="3 6" id="KW-0489">Methyltransferase</keyword>
<comment type="subcellular location">
    <subcellularLocation>
        <location evidence="6">Cytoplasm</location>
    </subcellularLocation>
</comment>
<keyword evidence="1 6" id="KW-0963">Cytoplasm</keyword>
<name>A0A5D0R427_9FLAO</name>
<keyword evidence="5 6" id="KW-0949">S-adenosyl-L-methionine</keyword>
<evidence type="ECO:0000256" key="6">
    <source>
        <dbReference type="HAMAP-Rule" id="MF_01848"/>
    </source>
</evidence>
<proteinExistence type="inferred from homology"/>
<dbReference type="HAMAP" id="MF_01848">
    <property type="entry name" value="23SrRNA_methyltr_F"/>
    <property type="match status" value="1"/>
</dbReference>
<protein>
    <recommendedName>
        <fullName evidence="6">Ribosomal RNA large subunit methyltransferase F</fullName>
        <ecNumber evidence="6">2.1.1.181</ecNumber>
    </recommendedName>
    <alternativeName>
        <fullName evidence="6">23S rRNA mA1618 methyltransferase</fullName>
    </alternativeName>
    <alternativeName>
        <fullName evidence="6">rRNA adenine N-6-methyltransferase</fullName>
    </alternativeName>
</protein>
<dbReference type="SUPFAM" id="SSF53335">
    <property type="entry name" value="S-adenosyl-L-methionine-dependent methyltransferases"/>
    <property type="match status" value="1"/>
</dbReference>
<keyword evidence="2 6" id="KW-0698">rRNA processing</keyword>
<accession>A0A5D0R427</accession>
<comment type="catalytic activity">
    <reaction evidence="6">
        <text>adenosine(1618) in 23S rRNA + S-adenosyl-L-methionine = N(6)-methyladenosine(1618) in 23S rRNA + S-adenosyl-L-homocysteine + H(+)</text>
        <dbReference type="Rhea" id="RHEA:16497"/>
        <dbReference type="Rhea" id="RHEA-COMP:10229"/>
        <dbReference type="Rhea" id="RHEA-COMP:10231"/>
        <dbReference type="ChEBI" id="CHEBI:15378"/>
        <dbReference type="ChEBI" id="CHEBI:57856"/>
        <dbReference type="ChEBI" id="CHEBI:59789"/>
        <dbReference type="ChEBI" id="CHEBI:74411"/>
        <dbReference type="ChEBI" id="CHEBI:74449"/>
        <dbReference type="EC" id="2.1.1.181"/>
    </reaction>
</comment>
<organism evidence="7 8">
    <name type="scientific">Bizionia myxarmorum</name>
    <dbReference type="NCBI Taxonomy" id="291186"/>
    <lineage>
        <taxon>Bacteria</taxon>
        <taxon>Pseudomonadati</taxon>
        <taxon>Bacteroidota</taxon>
        <taxon>Flavobacteriia</taxon>
        <taxon>Flavobacteriales</taxon>
        <taxon>Flavobacteriaceae</taxon>
        <taxon>Bizionia</taxon>
    </lineage>
</organism>
<comment type="similarity">
    <text evidence="6">Belongs to the methyltransferase superfamily. METTL16/RlmF family.</text>
</comment>
<dbReference type="InterPro" id="IPR010286">
    <property type="entry name" value="METTL16/RlmF"/>
</dbReference>
<reference evidence="7 8" key="1">
    <citation type="submission" date="2019-08" db="EMBL/GenBank/DDBJ databases">
        <title>Genomes of Antarctic Bizionia species.</title>
        <authorList>
            <person name="Bowman J.P."/>
        </authorList>
    </citation>
    <scope>NUCLEOTIDE SEQUENCE [LARGE SCALE GENOMIC DNA]</scope>
    <source>
        <strain evidence="7 8">ADA-4</strain>
    </source>
</reference>
<sequence length="284" mass="32271">MHPNNIHLKPYFFEELVAVNPDLEPFVFVNAYQTKTIDFSIPEAVYQLNKAILISDYGLKTYQLPKGYLCPPIPGRADYIHHLKDLIQTDSKPVKGLDVGAGANTIYPILATKIYNWKMVGCDINAKSVEIAENIINQNPSLKELVEIRFQDNPAHIFEGIIKADEYYNFTMCNPPFHASEQDALKGTQRKLKNLKIDSKDILNFGGQSHELWCNGGEALFVKRMIKESKKFGAQVDWFTTLISKAENLPKLTKQLNKLGATQKIIDMGQGHKISRILAWHFHN</sequence>
<dbReference type="OrthoDB" id="1115728at2"/>
<dbReference type="CDD" id="cd02440">
    <property type="entry name" value="AdoMet_MTases"/>
    <property type="match status" value="1"/>
</dbReference>
<dbReference type="PANTHER" id="PTHR13393:SF0">
    <property type="entry name" value="RNA N6-ADENOSINE-METHYLTRANSFERASE METTL16"/>
    <property type="match status" value="1"/>
</dbReference>
<evidence type="ECO:0000313" key="7">
    <source>
        <dbReference type="EMBL" id="TYB76317.1"/>
    </source>
</evidence>
<evidence type="ECO:0000256" key="3">
    <source>
        <dbReference type="ARBA" id="ARBA00022603"/>
    </source>
</evidence>
<dbReference type="EC" id="2.1.1.181" evidence="6"/>